<dbReference type="EMBL" id="MU150232">
    <property type="protein sequence ID" value="KAF9468711.1"/>
    <property type="molecule type" value="Genomic_DNA"/>
</dbReference>
<comment type="caution">
    <text evidence="2">The sequence shown here is derived from an EMBL/GenBank/DDBJ whole genome shotgun (WGS) entry which is preliminary data.</text>
</comment>
<evidence type="ECO:0000313" key="3">
    <source>
        <dbReference type="Proteomes" id="UP000807353"/>
    </source>
</evidence>
<dbReference type="OrthoDB" id="3071225at2759"/>
<organism evidence="2 3">
    <name type="scientific">Collybia nuda</name>
    <dbReference type="NCBI Taxonomy" id="64659"/>
    <lineage>
        <taxon>Eukaryota</taxon>
        <taxon>Fungi</taxon>
        <taxon>Dikarya</taxon>
        <taxon>Basidiomycota</taxon>
        <taxon>Agaricomycotina</taxon>
        <taxon>Agaricomycetes</taxon>
        <taxon>Agaricomycetidae</taxon>
        <taxon>Agaricales</taxon>
        <taxon>Tricholomatineae</taxon>
        <taxon>Clitocybaceae</taxon>
        <taxon>Collybia</taxon>
    </lineage>
</organism>
<protein>
    <submittedName>
        <fullName evidence="2">Uncharacterized protein</fullName>
    </submittedName>
</protein>
<reference evidence="2" key="1">
    <citation type="submission" date="2020-11" db="EMBL/GenBank/DDBJ databases">
        <authorList>
            <consortium name="DOE Joint Genome Institute"/>
            <person name="Ahrendt S."/>
            <person name="Riley R."/>
            <person name="Andreopoulos W."/>
            <person name="Labutti K."/>
            <person name="Pangilinan J."/>
            <person name="Ruiz-Duenas F.J."/>
            <person name="Barrasa J.M."/>
            <person name="Sanchez-Garcia M."/>
            <person name="Camarero S."/>
            <person name="Miyauchi S."/>
            <person name="Serrano A."/>
            <person name="Linde D."/>
            <person name="Babiker R."/>
            <person name="Drula E."/>
            <person name="Ayuso-Fernandez I."/>
            <person name="Pacheco R."/>
            <person name="Padilla G."/>
            <person name="Ferreira P."/>
            <person name="Barriuso J."/>
            <person name="Kellner H."/>
            <person name="Castanera R."/>
            <person name="Alfaro M."/>
            <person name="Ramirez L."/>
            <person name="Pisabarro A.G."/>
            <person name="Kuo A."/>
            <person name="Tritt A."/>
            <person name="Lipzen A."/>
            <person name="He G."/>
            <person name="Yan M."/>
            <person name="Ng V."/>
            <person name="Cullen D."/>
            <person name="Martin F."/>
            <person name="Rosso M.-N."/>
            <person name="Henrissat B."/>
            <person name="Hibbett D."/>
            <person name="Martinez A.T."/>
            <person name="Grigoriev I.V."/>
        </authorList>
    </citation>
    <scope>NUCLEOTIDE SEQUENCE</scope>
    <source>
        <strain evidence="2">CBS 247.69</strain>
    </source>
</reference>
<sequence>MGRNRSATNPGSPTNSSVTLALEDDEIRRIFASDKPTFHTDRTLHPNPHRGTPLPTHRRPHFFSAADALNPNAKEFVPNLMILREPVPGPRSRQLLRPVQGPALKVRIPRWMRTFGRAVVTTVPAEREPLAQVIVAGEVWESDTMADLAQTFAWRGAENIPMENTCLAALAATIYQKFHCMKSEDTAETFLWHLKEAVIGTYLSVWDATANPEAIAYNCDLSRENVNAGIALGGFIGDLFVQKLLTPLNISACLDTVLKNVVSIEHVEAVRALVTHAGLDYWLYSGEGLQGITRFRSLLLTLTKPLKREMAIIAERRPLRDGEIGDITGDIMTHSDKWMEQLHKAMHEQRHQAQFILPAPPMLGNGYDHDAYGHVLQH</sequence>
<feature type="compositionally biased region" description="Basic and acidic residues" evidence="1">
    <location>
        <begin position="33"/>
        <end position="44"/>
    </location>
</feature>
<gene>
    <name evidence="2" type="ORF">BDZ94DRAFT_692781</name>
</gene>
<proteinExistence type="predicted"/>
<dbReference type="AlphaFoldDB" id="A0A9P6CJE9"/>
<dbReference type="Proteomes" id="UP000807353">
    <property type="component" value="Unassembled WGS sequence"/>
</dbReference>
<evidence type="ECO:0000313" key="2">
    <source>
        <dbReference type="EMBL" id="KAF9468711.1"/>
    </source>
</evidence>
<keyword evidence="3" id="KW-1185">Reference proteome</keyword>
<feature type="region of interest" description="Disordered" evidence="1">
    <location>
        <begin position="33"/>
        <end position="57"/>
    </location>
</feature>
<evidence type="ECO:0000256" key="1">
    <source>
        <dbReference type="SAM" id="MobiDB-lite"/>
    </source>
</evidence>
<accession>A0A9P6CJE9</accession>
<name>A0A9P6CJE9_9AGAR</name>